<accession>A0A437S5P2</accession>
<dbReference type="UniPathway" id="UPA00253">
    <property type="reaction ID" value="UER00331"/>
</dbReference>
<dbReference type="AlphaFoldDB" id="A0A437S5P2"/>
<dbReference type="GO" id="GO:0009435">
    <property type="term" value="P:NAD+ biosynthetic process"/>
    <property type="evidence" value="ECO:0007669"/>
    <property type="project" value="UniProtKB-UniPathway"/>
</dbReference>
<dbReference type="Gene3D" id="3.20.20.70">
    <property type="entry name" value="Aldolase class I"/>
    <property type="match status" value="1"/>
</dbReference>
<keyword evidence="8 12" id="KW-0808">Transferase</keyword>
<gene>
    <name evidence="15" type="primary">nadC</name>
    <name evidence="15" type="ORF">EF514_08355</name>
</gene>
<comment type="pathway">
    <text evidence="2">Cofactor biosynthesis; NAD(+) biosynthesis; nicotinate D-ribonucleotide from quinolinate: step 1/1.</text>
</comment>
<dbReference type="PIRSF" id="PIRSF006250">
    <property type="entry name" value="NadC_ModD"/>
    <property type="match status" value="1"/>
</dbReference>
<evidence type="ECO:0000256" key="4">
    <source>
        <dbReference type="ARBA" id="ARBA00011218"/>
    </source>
</evidence>
<dbReference type="EMBL" id="RLIH01000012">
    <property type="protein sequence ID" value="RVU54314.1"/>
    <property type="molecule type" value="Genomic_DNA"/>
</dbReference>
<evidence type="ECO:0000256" key="7">
    <source>
        <dbReference type="ARBA" id="ARBA00022676"/>
    </source>
</evidence>
<evidence type="ECO:0000256" key="3">
    <source>
        <dbReference type="ARBA" id="ARBA00009400"/>
    </source>
</evidence>
<dbReference type="SUPFAM" id="SSF54675">
    <property type="entry name" value="Nicotinate/Quinolinate PRTase N-terminal domain-like"/>
    <property type="match status" value="1"/>
</dbReference>
<dbReference type="Pfam" id="PF01729">
    <property type="entry name" value="QRPTase_C"/>
    <property type="match status" value="1"/>
</dbReference>
<dbReference type="SUPFAM" id="SSF51690">
    <property type="entry name" value="Nicotinate/Quinolinate PRTase C-terminal domain-like"/>
    <property type="match status" value="1"/>
</dbReference>
<name>A0A437S5P2_9FIRM</name>
<dbReference type="GO" id="GO:0034213">
    <property type="term" value="P:quinolinate catabolic process"/>
    <property type="evidence" value="ECO:0007669"/>
    <property type="project" value="TreeGrafter"/>
</dbReference>
<comment type="caution">
    <text evidence="15">The sequence shown here is derived from an EMBL/GenBank/DDBJ whole genome shotgun (WGS) entry which is preliminary data.</text>
</comment>
<evidence type="ECO:0000256" key="12">
    <source>
        <dbReference type="PIRNR" id="PIRNR006250"/>
    </source>
</evidence>
<dbReference type="FunFam" id="3.20.20.70:FF:000030">
    <property type="entry name" value="Nicotinate-nucleotide pyrophosphorylase, carboxylating"/>
    <property type="match status" value="1"/>
</dbReference>
<dbReference type="FunFam" id="3.90.1170.20:FF:000001">
    <property type="entry name" value="Nicotinate-nucleotide diphosphorylase (Carboxylating)"/>
    <property type="match status" value="1"/>
</dbReference>
<dbReference type="InterPro" id="IPR002638">
    <property type="entry name" value="Quinolinate_PRibosylTrfase_C"/>
</dbReference>
<dbReference type="CDD" id="cd01572">
    <property type="entry name" value="QPRTase"/>
    <property type="match status" value="1"/>
</dbReference>
<dbReference type="OrthoDB" id="9782546at2"/>
<evidence type="ECO:0000256" key="8">
    <source>
        <dbReference type="ARBA" id="ARBA00022679"/>
    </source>
</evidence>
<keyword evidence="7 12" id="KW-0328">Glycosyltransferase</keyword>
<dbReference type="GO" id="GO:0005737">
    <property type="term" value="C:cytoplasm"/>
    <property type="evidence" value="ECO:0007669"/>
    <property type="project" value="TreeGrafter"/>
</dbReference>
<organism evidence="15 16">
    <name type="scientific">Anaerosphaera multitolerans</name>
    <dbReference type="NCBI Taxonomy" id="2487351"/>
    <lineage>
        <taxon>Bacteria</taxon>
        <taxon>Bacillati</taxon>
        <taxon>Bacillota</taxon>
        <taxon>Tissierellia</taxon>
        <taxon>Tissierellales</taxon>
        <taxon>Peptoniphilaceae</taxon>
        <taxon>Anaerosphaera</taxon>
    </lineage>
</organism>
<dbReference type="InterPro" id="IPR036068">
    <property type="entry name" value="Nicotinate_pribotase-like_C"/>
</dbReference>
<comment type="catalytic activity">
    <reaction evidence="10">
        <text>nicotinate beta-D-ribonucleotide + CO2 + diphosphate = quinolinate + 5-phospho-alpha-D-ribose 1-diphosphate + 2 H(+)</text>
        <dbReference type="Rhea" id="RHEA:12733"/>
        <dbReference type="ChEBI" id="CHEBI:15378"/>
        <dbReference type="ChEBI" id="CHEBI:16526"/>
        <dbReference type="ChEBI" id="CHEBI:29959"/>
        <dbReference type="ChEBI" id="CHEBI:33019"/>
        <dbReference type="ChEBI" id="CHEBI:57502"/>
        <dbReference type="ChEBI" id="CHEBI:58017"/>
        <dbReference type="EC" id="2.4.2.19"/>
    </reaction>
</comment>
<dbReference type="Gene3D" id="3.90.1170.20">
    <property type="entry name" value="Quinolinate phosphoribosyl transferase, N-terminal domain"/>
    <property type="match status" value="1"/>
</dbReference>
<dbReference type="Proteomes" id="UP000288812">
    <property type="component" value="Unassembled WGS sequence"/>
</dbReference>
<dbReference type="GO" id="GO:0004514">
    <property type="term" value="F:nicotinate-nucleotide diphosphorylase (carboxylating) activity"/>
    <property type="evidence" value="ECO:0007669"/>
    <property type="project" value="UniProtKB-EC"/>
</dbReference>
<dbReference type="PANTHER" id="PTHR32179:SF3">
    <property type="entry name" value="NICOTINATE-NUCLEOTIDE PYROPHOSPHORYLASE [CARBOXYLATING]"/>
    <property type="match status" value="1"/>
</dbReference>
<sequence>MPKLNNIVIDELLLQALKEDVSVEDISTNSIIKEGTIGEVTLYAKEKGVIAGLYVFERIFHLLDLKTKVEKFAVDGDEVSAGEKVAIVKGDVRILLTGERVALNYLQRMSGVATYTAEMVKALDDSKVKIVDTRKTTPNMRVFEKYATRVGGGYNHRFNLSDGVLLKDNHIAAAGSIKKAVESAREYTSFIRKIEVEVENIEMVKEALEAKADIIMLDNMGIDEVAKAVSLINKEAEIECSGNITLENIGNYRNLGLDYISTGAPTHSYKVLDLSMKNLKVLK</sequence>
<comment type="subunit">
    <text evidence="4">Hexamer formed by 3 homodimers.</text>
</comment>
<dbReference type="Pfam" id="PF02749">
    <property type="entry name" value="QRPTase_N"/>
    <property type="match status" value="1"/>
</dbReference>
<proteinExistence type="inferred from homology"/>
<dbReference type="InterPro" id="IPR013785">
    <property type="entry name" value="Aldolase_TIM"/>
</dbReference>
<evidence type="ECO:0000256" key="9">
    <source>
        <dbReference type="ARBA" id="ARBA00033102"/>
    </source>
</evidence>
<dbReference type="EC" id="2.4.2.19" evidence="5"/>
<protein>
    <recommendedName>
        <fullName evidence="11">Probable nicotinate-nucleotide pyrophosphorylase [carboxylating]</fullName>
        <ecNumber evidence="5">2.4.2.19</ecNumber>
    </recommendedName>
    <alternativeName>
        <fullName evidence="9">Quinolinate phosphoribosyltransferase [decarboxylating]</fullName>
    </alternativeName>
</protein>
<dbReference type="PANTHER" id="PTHR32179">
    <property type="entry name" value="NICOTINATE-NUCLEOTIDE PYROPHOSPHORYLASE [CARBOXYLATING]"/>
    <property type="match status" value="1"/>
</dbReference>
<evidence type="ECO:0000256" key="11">
    <source>
        <dbReference type="ARBA" id="ARBA00069173"/>
    </source>
</evidence>
<keyword evidence="16" id="KW-1185">Reference proteome</keyword>
<feature type="domain" description="Quinolinate phosphoribosyl transferase C-terminal" evidence="13">
    <location>
        <begin position="112"/>
        <end position="277"/>
    </location>
</feature>
<evidence type="ECO:0000259" key="14">
    <source>
        <dbReference type="Pfam" id="PF02749"/>
    </source>
</evidence>
<comment type="function">
    <text evidence="1">Involved in the catabolism of quinolinic acid (QA).</text>
</comment>
<evidence type="ECO:0000313" key="16">
    <source>
        <dbReference type="Proteomes" id="UP000288812"/>
    </source>
</evidence>
<dbReference type="InterPro" id="IPR022412">
    <property type="entry name" value="Quinolinate_PRibosylTrfase_N"/>
</dbReference>
<evidence type="ECO:0000256" key="6">
    <source>
        <dbReference type="ARBA" id="ARBA00022642"/>
    </source>
</evidence>
<evidence type="ECO:0000259" key="13">
    <source>
        <dbReference type="Pfam" id="PF01729"/>
    </source>
</evidence>
<comment type="similarity">
    <text evidence="3 12">Belongs to the NadC/ModD family.</text>
</comment>
<dbReference type="InterPro" id="IPR037128">
    <property type="entry name" value="Quinolinate_PRibosylTase_N_sf"/>
</dbReference>
<feature type="domain" description="Quinolinate phosphoribosyl transferase N-terminal" evidence="14">
    <location>
        <begin position="25"/>
        <end position="110"/>
    </location>
</feature>
<dbReference type="InterPro" id="IPR004393">
    <property type="entry name" value="NadC"/>
</dbReference>
<evidence type="ECO:0000313" key="15">
    <source>
        <dbReference type="EMBL" id="RVU54314.1"/>
    </source>
</evidence>
<keyword evidence="6" id="KW-0662">Pyridine nucleotide biosynthesis</keyword>
<dbReference type="NCBIfam" id="TIGR00078">
    <property type="entry name" value="nadC"/>
    <property type="match status" value="1"/>
</dbReference>
<evidence type="ECO:0000256" key="5">
    <source>
        <dbReference type="ARBA" id="ARBA00011944"/>
    </source>
</evidence>
<reference evidence="15 16" key="1">
    <citation type="submission" date="2018-11" db="EMBL/GenBank/DDBJ databases">
        <title>Genome sequencing and assembly of Anaerosphaera sp. nov., GS7-6-2.</title>
        <authorList>
            <person name="Rettenmaier R."/>
            <person name="Liebl W."/>
            <person name="Zverlov V."/>
        </authorList>
    </citation>
    <scope>NUCLEOTIDE SEQUENCE [LARGE SCALE GENOMIC DNA]</scope>
    <source>
        <strain evidence="15 16">GS7-6-2</strain>
    </source>
</reference>
<evidence type="ECO:0000256" key="2">
    <source>
        <dbReference type="ARBA" id="ARBA00004893"/>
    </source>
</evidence>
<evidence type="ECO:0000256" key="10">
    <source>
        <dbReference type="ARBA" id="ARBA00047445"/>
    </source>
</evidence>
<evidence type="ECO:0000256" key="1">
    <source>
        <dbReference type="ARBA" id="ARBA00003237"/>
    </source>
</evidence>
<dbReference type="InterPro" id="IPR027277">
    <property type="entry name" value="NadC/ModD"/>
</dbReference>